<dbReference type="GO" id="GO:0050808">
    <property type="term" value="P:synapse organization"/>
    <property type="evidence" value="ECO:0007669"/>
    <property type="project" value="TreeGrafter"/>
</dbReference>
<name>A0A6A7G031_9CRUS</name>
<keyword evidence="2" id="KW-0472">Membrane</keyword>
<dbReference type="InterPro" id="IPR003598">
    <property type="entry name" value="Ig_sub2"/>
</dbReference>
<sequence>MGVRYIFIQKHNNNLLIFSAIIYILFFVEVSNTHLNNGSDTHHTNRSHNTFRTLSAETRPSRASSVKHRPTLVGTAAVRDQLSTHDEHSSSSRNDLSAVVEIGLQRISLQRQSQPTSFREQSNPRGSAGIIQDGNNFSNKDAADSITSNKNDGQFQTYNARNSLFQAGKTKQSVLHPVPLTNLRKVNARRKNKKTNRKIHKLKHKSTTTNHDNKRNHNTSRKEKRKQSSVDDNAMKFQIASTPLSRAGKISPIKNCLSCLETGEKQISSNITRGEVRPSVSSIHKGEILSIIQWTPPHQRSMDLTETTAQGDVLGNIQASAHDRENTHIASVHATTKYGNSFTNARRKVKVNTKSWLKELANIYEIDGVNIEGELKSTINDVIYNNNHVRVVRQNSNFDRNNTLTDRNHKERNKHQRHKRQHNNNAGVQNKTHLKLRTNQSVPVVQFDDTFGNSTTYENRYISYDTDNNNFLTQLQRSTIVSASSLIETFHKTIDEKKNIVDLKSSVSSALGTFHKIIGKNTRRFDLEKNELMFEQGTKATSSSTASTLARPLKPTGVDPTDALIVRASISMLMSSSRPNAARQSMQLLLYKHGTRFVRSIDRQNYSNQNNEIVSKISVIKKHRTRITRSLERNKVENMNYSTQNKNTSDVSHGKKHGIDELTISINGDRIEKLKNKEEEHQLKSADILDPIHFSNNLHQYFTARSSNSQTYDIDSSPFSYRKTYRPSSKDIRLPPLFSHSSLEHHLSHYPSRFGPPTSTPLPSFDSSTPSNISAQHGSNTFLLCMIHNLSNQSVSWIRSRDSHIISVDQMTFIADERFHVFHEPSSGSWSLQIKFVQARDDGTYECQVSSEPKISHFVHFKVVTPMVRIPGGSDIHVQLGDTVTLTCVISAALHHPTYVFWYQKGVRVVADSEADDTVIRSASSNRRRVTVERVSDDTMVATLLMPRASAADAGTYTCAPDSLPTASITLHVINGEHPAAMQHGASNTTCHASHMLLLSLLALLWVVTSHLLDGYNRPHCLNTEQKSGRFLKTEGSGTHLNRVYSINVRENRYQKPTNKYNEYYQIQCYEENLKPGTPRQFDTKLQIKLTEGTYAKYSQKCTLKKYEFGDLNAQAIDDCSVMDGQDSLVNDNMIYCTNYVNDAMIYTKLPIVKNALSLTSLQQFKYIFTFSWNSIRLIGEPNENALSIHRNEELFLGDFTQIVVSTDEVL</sequence>
<dbReference type="InterPro" id="IPR013151">
    <property type="entry name" value="Immunoglobulin_dom"/>
</dbReference>
<feature type="compositionally biased region" description="Basic residues" evidence="1">
    <location>
        <begin position="188"/>
        <end position="206"/>
    </location>
</feature>
<dbReference type="Pfam" id="PF07686">
    <property type="entry name" value="V-set"/>
    <property type="match status" value="1"/>
</dbReference>
<accession>A0A6A7G031</accession>
<dbReference type="SMART" id="SM00409">
    <property type="entry name" value="IG"/>
    <property type="match status" value="2"/>
</dbReference>
<dbReference type="SMART" id="SM00408">
    <property type="entry name" value="IGc2"/>
    <property type="match status" value="2"/>
</dbReference>
<dbReference type="Gene3D" id="2.60.40.10">
    <property type="entry name" value="Immunoglobulins"/>
    <property type="match status" value="2"/>
</dbReference>
<feature type="region of interest" description="Disordered" evidence="1">
    <location>
        <begin position="399"/>
        <end position="431"/>
    </location>
</feature>
<dbReference type="InterPro" id="IPR007110">
    <property type="entry name" value="Ig-like_dom"/>
</dbReference>
<dbReference type="InterPro" id="IPR003599">
    <property type="entry name" value="Ig_sub"/>
</dbReference>
<evidence type="ECO:0000256" key="2">
    <source>
        <dbReference type="SAM" id="Phobius"/>
    </source>
</evidence>
<feature type="transmembrane region" description="Helical" evidence="2">
    <location>
        <begin position="12"/>
        <end position="28"/>
    </location>
</feature>
<dbReference type="AlphaFoldDB" id="A0A6A7G031"/>
<dbReference type="InterPro" id="IPR036179">
    <property type="entry name" value="Ig-like_dom_sf"/>
</dbReference>
<feature type="compositionally biased region" description="Polar residues" evidence="1">
    <location>
        <begin position="110"/>
        <end position="125"/>
    </location>
</feature>
<feature type="region of interest" description="Disordered" evidence="1">
    <location>
        <begin position="110"/>
        <end position="137"/>
    </location>
</feature>
<feature type="compositionally biased region" description="Basic residues" evidence="1">
    <location>
        <begin position="410"/>
        <end position="422"/>
    </location>
</feature>
<dbReference type="EMBL" id="IACT01004630">
    <property type="protein sequence ID" value="LAC23814.1"/>
    <property type="molecule type" value="mRNA"/>
</dbReference>
<keyword evidence="2" id="KW-1133">Transmembrane helix</keyword>
<reference evidence="4" key="1">
    <citation type="submission" date="2017-11" db="EMBL/GenBank/DDBJ databases">
        <title>The sensing device of the deep-sea amphipod.</title>
        <authorList>
            <person name="Kobayashi H."/>
            <person name="Nagahama T."/>
            <person name="Arai W."/>
            <person name="Sasagawa Y."/>
            <person name="Umeda M."/>
            <person name="Hayashi T."/>
            <person name="Nikaido I."/>
            <person name="Watanabe H."/>
            <person name="Oguri K."/>
            <person name="Kitazato H."/>
            <person name="Fujioka K."/>
            <person name="Kido Y."/>
            <person name="Takami H."/>
        </authorList>
    </citation>
    <scope>NUCLEOTIDE SEQUENCE</scope>
    <source>
        <tissue evidence="4">Whole body</tissue>
    </source>
</reference>
<dbReference type="PROSITE" id="PS50835">
    <property type="entry name" value="IG_LIKE"/>
    <property type="match status" value="2"/>
</dbReference>
<dbReference type="InterPro" id="IPR013106">
    <property type="entry name" value="Ig_V-set"/>
</dbReference>
<feature type="domain" description="Ig-like" evidence="3">
    <location>
        <begin position="757"/>
        <end position="865"/>
    </location>
</feature>
<dbReference type="InterPro" id="IPR037448">
    <property type="entry name" value="Zig-8"/>
</dbReference>
<feature type="compositionally biased region" description="Basic residues" evidence="1">
    <location>
        <begin position="214"/>
        <end position="227"/>
    </location>
</feature>
<evidence type="ECO:0000256" key="1">
    <source>
        <dbReference type="SAM" id="MobiDB-lite"/>
    </source>
</evidence>
<keyword evidence="2" id="KW-0812">Transmembrane</keyword>
<evidence type="ECO:0000313" key="4">
    <source>
        <dbReference type="EMBL" id="LAC23814.1"/>
    </source>
</evidence>
<feature type="region of interest" description="Disordered" evidence="1">
    <location>
        <begin position="188"/>
        <end position="236"/>
    </location>
</feature>
<dbReference type="Pfam" id="PF00047">
    <property type="entry name" value="ig"/>
    <property type="match status" value="1"/>
</dbReference>
<evidence type="ECO:0000259" key="3">
    <source>
        <dbReference type="PROSITE" id="PS50835"/>
    </source>
</evidence>
<dbReference type="SUPFAM" id="SSF48726">
    <property type="entry name" value="Immunoglobulin"/>
    <property type="match status" value="2"/>
</dbReference>
<proteinExistence type="evidence at transcript level"/>
<feature type="domain" description="Ig-like" evidence="3">
    <location>
        <begin position="866"/>
        <end position="970"/>
    </location>
</feature>
<dbReference type="GO" id="GO:0032589">
    <property type="term" value="C:neuron projection membrane"/>
    <property type="evidence" value="ECO:0007669"/>
    <property type="project" value="TreeGrafter"/>
</dbReference>
<organism evidence="4">
    <name type="scientific">Hirondellea gigas</name>
    <dbReference type="NCBI Taxonomy" id="1518452"/>
    <lineage>
        <taxon>Eukaryota</taxon>
        <taxon>Metazoa</taxon>
        <taxon>Ecdysozoa</taxon>
        <taxon>Arthropoda</taxon>
        <taxon>Crustacea</taxon>
        <taxon>Multicrustacea</taxon>
        <taxon>Malacostraca</taxon>
        <taxon>Eumalacostraca</taxon>
        <taxon>Peracarida</taxon>
        <taxon>Amphipoda</taxon>
        <taxon>Amphilochidea</taxon>
        <taxon>Lysianassida</taxon>
        <taxon>Lysianassidira</taxon>
        <taxon>Lysianassoidea</taxon>
        <taxon>Lysianassidae</taxon>
        <taxon>Hirondellea</taxon>
    </lineage>
</organism>
<dbReference type="InterPro" id="IPR013783">
    <property type="entry name" value="Ig-like_fold"/>
</dbReference>
<protein>
    <submittedName>
        <fullName evidence="4">Limbic system-associated membrane protein</fullName>
    </submittedName>
</protein>
<dbReference type="PANTHER" id="PTHR23279:SF21">
    <property type="entry name" value="DEFECTIVE PROBOSCIS EXTENSION RESPONSE 11, ISOFORM B-RELATED"/>
    <property type="match status" value="1"/>
</dbReference>
<dbReference type="FunFam" id="2.60.40.10:FF:000129">
    <property type="entry name" value="CLUMA_CG018772, isoform A"/>
    <property type="match status" value="1"/>
</dbReference>
<dbReference type="PANTHER" id="PTHR23279">
    <property type="entry name" value="DEFECTIVE PROBOSCIS EXTENSION RESPONSE DPR -RELATED"/>
    <property type="match status" value="1"/>
</dbReference>